<dbReference type="PANTHER" id="PTHR46254">
    <property type="entry name" value="PROTEIN GVQW1-RELATED"/>
    <property type="match status" value="1"/>
</dbReference>
<dbReference type="AlphaFoldDB" id="G7MK45"/>
<protein>
    <submittedName>
        <fullName evidence="1">Uncharacterized protein</fullName>
    </submittedName>
</protein>
<gene>
    <name evidence="1" type="ORF">EGK_11270</name>
</gene>
<proteinExistence type="predicted"/>
<sequence>MSPVSRVEIYVLQNSLYVEICVLQNRKSEPRPHYTVLPQTLEMLQGAELQGPSGFRPQAPGSLQSHHESCSVAQAGVQWCDLGSLQPLPPRFKQFSHLSLLNRWDYRHPPPCPDNICIFSRDGVSPCSPG</sequence>
<evidence type="ECO:0000313" key="1">
    <source>
        <dbReference type="EMBL" id="EHH16041.1"/>
    </source>
</evidence>
<reference evidence="1" key="1">
    <citation type="journal article" date="2011" name="Nat. Biotechnol.">
        <title>Genome sequencing and comparison of two nonhuman primate animal models, the cynomolgus and Chinese rhesus macaques.</title>
        <authorList>
            <person name="Yan G."/>
            <person name="Zhang G."/>
            <person name="Fang X."/>
            <person name="Zhang Y."/>
            <person name="Li C."/>
            <person name="Ling F."/>
            <person name="Cooper D.N."/>
            <person name="Li Q."/>
            <person name="Li Y."/>
            <person name="van Gool A.J."/>
            <person name="Du H."/>
            <person name="Chen J."/>
            <person name="Chen R."/>
            <person name="Zhang P."/>
            <person name="Huang Z."/>
            <person name="Thompson J.R."/>
            <person name="Meng Y."/>
            <person name="Bai Y."/>
            <person name="Wang J."/>
            <person name="Zhuo M."/>
            <person name="Wang T."/>
            <person name="Huang Y."/>
            <person name="Wei L."/>
            <person name="Li J."/>
            <person name="Wang Z."/>
            <person name="Hu H."/>
            <person name="Yang P."/>
            <person name="Le L."/>
            <person name="Stenson P.D."/>
            <person name="Li B."/>
            <person name="Liu X."/>
            <person name="Ball E.V."/>
            <person name="An N."/>
            <person name="Huang Q."/>
            <person name="Zhang Y."/>
            <person name="Fan W."/>
            <person name="Zhang X."/>
            <person name="Li Y."/>
            <person name="Wang W."/>
            <person name="Katze M.G."/>
            <person name="Su B."/>
            <person name="Nielsen R."/>
            <person name="Yang H."/>
            <person name="Wang J."/>
            <person name="Wang X."/>
            <person name="Wang J."/>
        </authorList>
    </citation>
    <scope>NUCLEOTIDE SEQUENCE [LARGE SCALE GENOMIC DNA]</scope>
    <source>
        <strain evidence="1">CR-5</strain>
    </source>
</reference>
<dbReference type="EMBL" id="CM001254">
    <property type="protein sequence ID" value="EHH16041.1"/>
    <property type="molecule type" value="Genomic_DNA"/>
</dbReference>
<dbReference type="PANTHER" id="PTHR46254:SF6">
    <property type="entry name" value="HIGH MOBILITY GROUP AT-HOOK 2"/>
    <property type="match status" value="1"/>
</dbReference>
<name>G7MK45_MACMU</name>
<organism evidence="1">
    <name type="scientific">Macaca mulatta</name>
    <name type="common">Rhesus macaque</name>
    <dbReference type="NCBI Taxonomy" id="9544"/>
    <lineage>
        <taxon>Eukaryota</taxon>
        <taxon>Metazoa</taxon>
        <taxon>Chordata</taxon>
        <taxon>Craniata</taxon>
        <taxon>Vertebrata</taxon>
        <taxon>Euteleostomi</taxon>
        <taxon>Mammalia</taxon>
        <taxon>Eutheria</taxon>
        <taxon>Euarchontoglires</taxon>
        <taxon>Primates</taxon>
        <taxon>Haplorrhini</taxon>
        <taxon>Catarrhini</taxon>
        <taxon>Cercopithecidae</taxon>
        <taxon>Cercopithecinae</taxon>
        <taxon>Macaca</taxon>
    </lineage>
</organism>
<accession>G7MK45</accession>
<dbReference type="Proteomes" id="UP000013456">
    <property type="component" value="Chromosome 2"/>
</dbReference>